<evidence type="ECO:0000256" key="1">
    <source>
        <dbReference type="ARBA" id="ARBA00022946"/>
    </source>
</evidence>
<dbReference type="GO" id="GO:0018812">
    <property type="term" value="F:3-hydroxyacyl-CoA dehydratase activity"/>
    <property type="evidence" value="ECO:0007669"/>
    <property type="project" value="UniProtKB-ARBA"/>
</dbReference>
<dbReference type="CDD" id="cd03448">
    <property type="entry name" value="HDE_HSD"/>
    <property type="match status" value="1"/>
</dbReference>
<evidence type="ECO:0000259" key="4">
    <source>
        <dbReference type="Pfam" id="PF21343"/>
    </source>
</evidence>
<sequence>MADAAIDIYSVVAVLSRCNRAANQQSSFEYERKLAELYTLRACEHVRILLDDISKRTGDADRIKAVSDDILKKGFNLVSFIIRRTMDSEKARMHGPVQSNLLRYTSRDTILYALAVGASVEDQLQYLFENHKEFAALPTFIIGPALQAAITEIGEWPGITFDLTKILHGEQYLELFTRIPTDGELRSVISIPAVLDKGKGAVILIEVTTYDEQTKTKIAKQQISLFQVGSGGFGGSKTSEHEIPCEPVPQRDPDYVTEQATDVSQAAFYRLVGYDLNPLHIDPEFSVLLGFQKPILHGLCTLGFCTRHILKAFAGGSDEYFKSVKVRFASPVTPGQTLRTEMWKEGPRIHFQAMVLNYACLIVE</sequence>
<name>A0A0R3Q4K4_9BILA</name>
<feature type="domain" description="Peroxisomal multifunctional enzyme type 2-like N-terminal" evidence="5">
    <location>
        <begin position="103"/>
        <end position="229"/>
    </location>
</feature>
<dbReference type="SUPFAM" id="SSF54637">
    <property type="entry name" value="Thioesterase/thiol ester dehydrase-isomerase"/>
    <property type="match status" value="2"/>
</dbReference>
<dbReference type="Proteomes" id="UP000280834">
    <property type="component" value="Unassembled WGS sequence"/>
</dbReference>
<keyword evidence="2" id="KW-0560">Oxidoreductase</keyword>
<dbReference type="WBParaSite" id="BTMF_0000123901-mRNA-1">
    <property type="protein sequence ID" value="BTMF_0000123901-mRNA-1"/>
    <property type="gene ID" value="BTMF_0000123901"/>
</dbReference>
<evidence type="ECO:0000259" key="5">
    <source>
        <dbReference type="Pfam" id="PF22622"/>
    </source>
</evidence>
<dbReference type="Pfam" id="PF21343">
    <property type="entry name" value="ACAD9-ACADV_C"/>
    <property type="match status" value="1"/>
</dbReference>
<dbReference type="Gene3D" id="3.10.129.10">
    <property type="entry name" value="Hotdog Thioesterase"/>
    <property type="match status" value="1"/>
</dbReference>
<dbReference type="EMBL" id="UZAG01000337">
    <property type="protein sequence ID" value="VDO08080.1"/>
    <property type="molecule type" value="Genomic_DNA"/>
</dbReference>
<organism evidence="8">
    <name type="scientific">Brugia timori</name>
    <dbReference type="NCBI Taxonomy" id="42155"/>
    <lineage>
        <taxon>Eukaryota</taxon>
        <taxon>Metazoa</taxon>
        <taxon>Ecdysozoa</taxon>
        <taxon>Nematoda</taxon>
        <taxon>Chromadorea</taxon>
        <taxon>Rhabditida</taxon>
        <taxon>Spirurina</taxon>
        <taxon>Spiruromorpha</taxon>
        <taxon>Filarioidea</taxon>
        <taxon>Onchocercidae</taxon>
        <taxon>Brugia</taxon>
    </lineage>
</organism>
<keyword evidence="7" id="KW-1185">Reference proteome</keyword>
<evidence type="ECO:0000313" key="8">
    <source>
        <dbReference type="WBParaSite" id="BTMF_0000123901-mRNA-1"/>
    </source>
</evidence>
<dbReference type="GO" id="GO:0003857">
    <property type="term" value="F:(3S)-3-hydroxyacyl-CoA dehydrogenase (NAD+) activity"/>
    <property type="evidence" value="ECO:0007669"/>
    <property type="project" value="TreeGrafter"/>
</dbReference>
<dbReference type="InterPro" id="IPR029069">
    <property type="entry name" value="HotDog_dom_sf"/>
</dbReference>
<dbReference type="AlphaFoldDB" id="A0A0R3Q4K4"/>
<dbReference type="GO" id="GO:0005777">
    <property type="term" value="C:peroxisome"/>
    <property type="evidence" value="ECO:0007669"/>
    <property type="project" value="TreeGrafter"/>
</dbReference>
<dbReference type="GO" id="GO:0044594">
    <property type="term" value="F:17-beta-hydroxysteroid dehydrogenase (NAD+) activity"/>
    <property type="evidence" value="ECO:0007669"/>
    <property type="project" value="TreeGrafter"/>
</dbReference>
<protein>
    <submittedName>
        <fullName evidence="8">MaoC-like domain-containing protein</fullName>
    </submittedName>
</protein>
<dbReference type="STRING" id="42155.A0A0R3Q4K4"/>
<evidence type="ECO:0000313" key="6">
    <source>
        <dbReference type="EMBL" id="VDO08080.1"/>
    </source>
</evidence>
<dbReference type="PANTHER" id="PTHR13078">
    <property type="entry name" value="PEROXISOMAL MULTIFUNCTIONAL ENZYME TYPE 2-RELATED"/>
    <property type="match status" value="1"/>
</dbReference>
<dbReference type="Pfam" id="PF22622">
    <property type="entry name" value="MFE-2_hydrat-2_N"/>
    <property type="match status" value="1"/>
</dbReference>
<dbReference type="Gene3D" id="1.20.140.10">
    <property type="entry name" value="Butyryl-CoA Dehydrogenase, subunit A, domain 3"/>
    <property type="match status" value="1"/>
</dbReference>
<dbReference type="GO" id="GO:0006635">
    <property type="term" value="P:fatty acid beta-oxidation"/>
    <property type="evidence" value="ECO:0007669"/>
    <property type="project" value="TreeGrafter"/>
</dbReference>
<proteinExistence type="predicted"/>
<gene>
    <name evidence="6" type="ORF">BTMF_LOCUS586</name>
</gene>
<feature type="domain" description="MaoC-like" evidence="3">
    <location>
        <begin position="248"/>
        <end position="353"/>
    </location>
</feature>
<keyword evidence="1" id="KW-0809">Transit peptide</keyword>
<dbReference type="Pfam" id="PF01575">
    <property type="entry name" value="MaoC_dehydratas"/>
    <property type="match status" value="1"/>
</dbReference>
<dbReference type="InterPro" id="IPR002539">
    <property type="entry name" value="MaoC-like_dom"/>
</dbReference>
<accession>A0A0R3Q4K4</accession>
<evidence type="ECO:0000313" key="7">
    <source>
        <dbReference type="Proteomes" id="UP000280834"/>
    </source>
</evidence>
<dbReference type="PANTHER" id="PTHR13078:SF56">
    <property type="entry name" value="PEROXISOMAL MULTIFUNCTIONAL ENZYME TYPE 2"/>
    <property type="match status" value="1"/>
</dbReference>
<evidence type="ECO:0000259" key="3">
    <source>
        <dbReference type="Pfam" id="PF01575"/>
    </source>
</evidence>
<dbReference type="InterPro" id="IPR049448">
    <property type="entry name" value="ACAD9/ACADV-like_C"/>
</dbReference>
<dbReference type="InterPro" id="IPR054357">
    <property type="entry name" value="MFE-2_N"/>
</dbReference>
<feature type="domain" description="ACAD9/ACADV-like C-terminal" evidence="4">
    <location>
        <begin position="1"/>
        <end position="73"/>
    </location>
</feature>
<evidence type="ECO:0000256" key="2">
    <source>
        <dbReference type="ARBA" id="ARBA00023002"/>
    </source>
</evidence>
<reference evidence="8" key="1">
    <citation type="submission" date="2017-02" db="UniProtKB">
        <authorList>
            <consortium name="WormBaseParasite"/>
        </authorList>
    </citation>
    <scope>IDENTIFICATION</scope>
</reference>
<reference evidence="6 7" key="2">
    <citation type="submission" date="2018-11" db="EMBL/GenBank/DDBJ databases">
        <authorList>
            <consortium name="Pathogen Informatics"/>
        </authorList>
    </citation>
    <scope>NUCLEOTIDE SEQUENCE [LARGE SCALE GENOMIC DNA]</scope>
</reference>